<dbReference type="EMBL" id="JAUSVX010000001">
    <property type="protein sequence ID" value="MDQ0468210.1"/>
    <property type="molecule type" value="Genomic_DNA"/>
</dbReference>
<keyword evidence="7" id="KW-1185">Reference proteome</keyword>
<proteinExistence type="predicted"/>
<evidence type="ECO:0000256" key="1">
    <source>
        <dbReference type="ARBA" id="ARBA00004127"/>
    </source>
</evidence>
<comment type="caution">
    <text evidence="6">The sequence shown here is derived from an EMBL/GenBank/DDBJ whole genome shotgun (WGS) entry which is preliminary data.</text>
</comment>
<protein>
    <submittedName>
        <fullName evidence="6">Uncharacterized membrane protein YkvA (DUF1232 family)</fullName>
    </submittedName>
</protein>
<evidence type="ECO:0000256" key="2">
    <source>
        <dbReference type="ARBA" id="ARBA00022692"/>
    </source>
</evidence>
<keyword evidence="4" id="KW-0472">Membrane</keyword>
<dbReference type="RefSeq" id="WP_307268979.1">
    <property type="nucleotide sequence ID" value="NZ_JAUSVX010000001.1"/>
</dbReference>
<comment type="subcellular location">
    <subcellularLocation>
        <location evidence="1">Endomembrane system</location>
        <topology evidence="1">Multi-pass membrane protein</topology>
    </subcellularLocation>
</comment>
<accession>A0ABU0J3M2</accession>
<reference evidence="6 7" key="1">
    <citation type="submission" date="2023-07" db="EMBL/GenBank/DDBJ databases">
        <title>Genomic Encyclopedia of Type Strains, Phase IV (KMG-IV): sequencing the most valuable type-strain genomes for metagenomic binning, comparative biology and taxonomic classification.</title>
        <authorList>
            <person name="Goeker M."/>
        </authorList>
    </citation>
    <scope>NUCLEOTIDE SEQUENCE [LARGE SCALE GENOMIC DNA]</scope>
    <source>
        <strain evidence="6 7">DSM 19619</strain>
    </source>
</reference>
<organism evidence="6 7">
    <name type="scientific">Labrys wisconsinensis</name>
    <dbReference type="NCBI Taxonomy" id="425677"/>
    <lineage>
        <taxon>Bacteria</taxon>
        <taxon>Pseudomonadati</taxon>
        <taxon>Pseudomonadota</taxon>
        <taxon>Alphaproteobacteria</taxon>
        <taxon>Hyphomicrobiales</taxon>
        <taxon>Xanthobacteraceae</taxon>
        <taxon>Labrys</taxon>
    </lineage>
</organism>
<keyword evidence="2" id="KW-0812">Transmembrane</keyword>
<dbReference type="Proteomes" id="UP001242480">
    <property type="component" value="Unassembled WGS sequence"/>
</dbReference>
<feature type="domain" description="DUF1232" evidence="5">
    <location>
        <begin position="61"/>
        <end position="94"/>
    </location>
</feature>
<gene>
    <name evidence="6" type="ORF">QO011_001205</name>
</gene>
<evidence type="ECO:0000313" key="7">
    <source>
        <dbReference type="Proteomes" id="UP001242480"/>
    </source>
</evidence>
<dbReference type="InterPro" id="IPR016983">
    <property type="entry name" value="UCP031804"/>
</dbReference>
<keyword evidence="3" id="KW-1133">Transmembrane helix</keyword>
<dbReference type="InterPro" id="IPR010652">
    <property type="entry name" value="DUF1232"/>
</dbReference>
<evidence type="ECO:0000313" key="6">
    <source>
        <dbReference type="EMBL" id="MDQ0468210.1"/>
    </source>
</evidence>
<sequence>MSETTSETLFGDDARTRRRERRLHAQFLPKLRRVLARVPFAEDLLAAYYAVLDRRTPMAVRVTLIGALAYFVMPFDVVPDFILGLGFTDDAAVLYAALRSVAGAIEERHREAARRWLDEVAAEG</sequence>
<dbReference type="PIRSF" id="PIRSF031804">
    <property type="entry name" value="UCP031804"/>
    <property type="match status" value="1"/>
</dbReference>
<evidence type="ECO:0000256" key="4">
    <source>
        <dbReference type="ARBA" id="ARBA00023136"/>
    </source>
</evidence>
<name>A0ABU0J3M2_9HYPH</name>
<evidence type="ECO:0000256" key="3">
    <source>
        <dbReference type="ARBA" id="ARBA00022989"/>
    </source>
</evidence>
<dbReference type="Pfam" id="PF06803">
    <property type="entry name" value="DUF1232"/>
    <property type="match status" value="1"/>
</dbReference>
<evidence type="ECO:0000259" key="5">
    <source>
        <dbReference type="Pfam" id="PF06803"/>
    </source>
</evidence>